<dbReference type="CTD" id="432117"/>
<dbReference type="InterPro" id="IPR040419">
    <property type="entry name" value="DUF5568"/>
</dbReference>
<comment type="similarity">
    <text evidence="1">Belongs to the UPF0461 family.</text>
</comment>
<dbReference type="AlphaFoldDB" id="A0A1L8GWW4"/>
<dbReference type="Pfam" id="PF17724">
    <property type="entry name" value="DUF5568"/>
    <property type="match status" value="1"/>
</dbReference>
<evidence type="ECO:0000313" key="5">
    <source>
        <dbReference type="RefSeq" id="XP_041442005.1"/>
    </source>
</evidence>
<dbReference type="PaxDb" id="8355-A0A1L8GWW4"/>
<reference evidence="4 5" key="1">
    <citation type="submission" date="2025-04" db="UniProtKB">
        <authorList>
            <consortium name="RefSeq"/>
        </authorList>
    </citation>
    <scope>IDENTIFICATION</scope>
    <source>
        <strain evidence="4 5">J_2021</strain>
        <tissue evidence="4 5">Erythrocytes</tissue>
    </source>
</reference>
<dbReference type="PANTHER" id="PTHR31894">
    <property type="entry name" value="UPF0461 PROTEIN C5ORF24"/>
    <property type="match status" value="1"/>
</dbReference>
<evidence type="ECO:0000313" key="3">
    <source>
        <dbReference type="Proteomes" id="UP000186698"/>
    </source>
</evidence>
<dbReference type="KEGG" id="xla:432117"/>
<dbReference type="AGR" id="Xenbase:XB-GENE-6079037"/>
<dbReference type="OMA" id="TAHFDLC"/>
<dbReference type="OrthoDB" id="10072110at2759"/>
<feature type="compositionally biased region" description="Basic residues" evidence="2">
    <location>
        <begin position="90"/>
        <end position="104"/>
    </location>
</feature>
<dbReference type="GeneID" id="432117"/>
<dbReference type="RefSeq" id="XP_018106374.1">
    <property type="nucleotide sequence ID" value="XM_018250885.2"/>
</dbReference>
<feature type="compositionally biased region" description="Polar residues" evidence="2">
    <location>
        <begin position="106"/>
        <end position="119"/>
    </location>
</feature>
<accession>A0A1L8GWW4</accession>
<evidence type="ECO:0000313" key="6">
    <source>
        <dbReference type="Xenbase" id="XB-GENE-6079037"/>
    </source>
</evidence>
<gene>
    <name evidence="6" type="primary">c3h5orf24.L</name>
    <name evidence="4 5" type="synonym">c5orf24.L</name>
</gene>
<sequence>MFRHEDLSGMHRMMRPVSSNNVAFCASGKSSCLSQDPMRGVDQFGLYPTQQSKFSHTVTHKNISCQTQEAINETHLQTSTSRDLDTKSDLKKKKNVGRSGKRGRPSGTTKSAGYRTSTGRPLGTTKAAGFKTSPGRPLGTTKAAGYKVSPGRPPGSIKALSRLANLSYPSNNAAFPYPTALSRELHSAVEPTLKHPIE</sequence>
<dbReference type="RefSeq" id="XP_041442005.1">
    <property type="nucleotide sequence ID" value="XM_041586071.1"/>
</dbReference>
<keyword evidence="3" id="KW-1185">Reference proteome</keyword>
<evidence type="ECO:0000256" key="2">
    <source>
        <dbReference type="SAM" id="MobiDB-lite"/>
    </source>
</evidence>
<dbReference type="Bgee" id="432117">
    <property type="expression patterns" value="Expressed in spleen and 19 other cell types or tissues"/>
</dbReference>
<dbReference type="PANTHER" id="PTHR31894:SF0">
    <property type="entry name" value="UPF0461 PROTEIN C5ORF24"/>
    <property type="match status" value="1"/>
</dbReference>
<organism evidence="3 5">
    <name type="scientific">Xenopus laevis</name>
    <name type="common">African clawed frog</name>
    <dbReference type="NCBI Taxonomy" id="8355"/>
    <lineage>
        <taxon>Eukaryota</taxon>
        <taxon>Metazoa</taxon>
        <taxon>Chordata</taxon>
        <taxon>Craniata</taxon>
        <taxon>Vertebrata</taxon>
        <taxon>Euteleostomi</taxon>
        <taxon>Amphibia</taxon>
        <taxon>Batrachia</taxon>
        <taxon>Anura</taxon>
        <taxon>Pipoidea</taxon>
        <taxon>Pipidae</taxon>
        <taxon>Xenopodinae</taxon>
        <taxon>Xenopus</taxon>
        <taxon>Xenopus</taxon>
    </lineage>
</organism>
<proteinExistence type="inferred from homology"/>
<feature type="region of interest" description="Disordered" evidence="2">
    <location>
        <begin position="72"/>
        <end position="156"/>
    </location>
</feature>
<evidence type="ECO:0000313" key="4">
    <source>
        <dbReference type="RefSeq" id="XP_018106374.1"/>
    </source>
</evidence>
<protein>
    <submittedName>
        <fullName evidence="4 5">UPF0461 protein C5orf24 homolog isoform X1</fullName>
    </submittedName>
</protein>
<dbReference type="Xenbase" id="XB-GENE-6079037">
    <property type="gene designation" value="c3h5orf24.L"/>
</dbReference>
<name>A0A1L8GWW4_XENLA</name>
<feature type="compositionally biased region" description="Polar residues" evidence="2">
    <location>
        <begin position="72"/>
        <end position="81"/>
    </location>
</feature>
<dbReference type="Proteomes" id="UP000186698">
    <property type="component" value="Chromosome 3L"/>
</dbReference>
<evidence type="ECO:0000256" key="1">
    <source>
        <dbReference type="ARBA" id="ARBA00010106"/>
    </source>
</evidence>